<comment type="function">
    <text evidence="9">Converts cobyric acid to cobinamide by the addition of aminopropanol on the F carboxylic group.</text>
</comment>
<evidence type="ECO:0000256" key="4">
    <source>
        <dbReference type="ARBA" id="ARBA00022475"/>
    </source>
</evidence>
<dbReference type="PANTHER" id="PTHR34308">
    <property type="entry name" value="COBALAMIN BIOSYNTHESIS PROTEIN CBIB"/>
    <property type="match status" value="1"/>
</dbReference>
<keyword evidence="5 9" id="KW-0169">Cobalamin biosynthesis</keyword>
<comment type="subcellular location">
    <subcellularLocation>
        <location evidence="1 9">Cell membrane</location>
        <topology evidence="1 9">Multi-pass membrane protein</topology>
    </subcellularLocation>
</comment>
<gene>
    <name evidence="9" type="primary">cobD</name>
    <name evidence="11" type="ORF">AACH11_18055</name>
</gene>
<accession>A0ABU9BD98</accession>
<evidence type="ECO:0000256" key="8">
    <source>
        <dbReference type="ARBA" id="ARBA00023136"/>
    </source>
</evidence>
<evidence type="ECO:0000256" key="1">
    <source>
        <dbReference type="ARBA" id="ARBA00004651"/>
    </source>
</evidence>
<feature type="transmembrane region" description="Helical" evidence="9">
    <location>
        <begin position="61"/>
        <end position="84"/>
    </location>
</feature>
<evidence type="ECO:0000256" key="9">
    <source>
        <dbReference type="HAMAP-Rule" id="MF_00024"/>
    </source>
</evidence>
<protein>
    <recommendedName>
        <fullName evidence="9">Cobalamin biosynthesis protein CobD</fullName>
    </recommendedName>
</protein>
<evidence type="ECO:0000256" key="3">
    <source>
        <dbReference type="ARBA" id="ARBA00006263"/>
    </source>
</evidence>
<evidence type="ECO:0000256" key="5">
    <source>
        <dbReference type="ARBA" id="ARBA00022573"/>
    </source>
</evidence>
<dbReference type="Pfam" id="PF03186">
    <property type="entry name" value="CobD_Cbib"/>
    <property type="match status" value="1"/>
</dbReference>
<proteinExistence type="inferred from homology"/>
<keyword evidence="8 9" id="KW-0472">Membrane</keyword>
<comment type="pathway">
    <text evidence="2 9">Cofactor biosynthesis; adenosylcobalamin biosynthesis.</text>
</comment>
<feature type="region of interest" description="Disordered" evidence="10">
    <location>
        <begin position="260"/>
        <end position="282"/>
    </location>
</feature>
<feature type="transmembrane region" description="Helical" evidence="9">
    <location>
        <begin position="90"/>
        <end position="111"/>
    </location>
</feature>
<comment type="similarity">
    <text evidence="3 9">Belongs to the CobD/CbiB family.</text>
</comment>
<evidence type="ECO:0000256" key="2">
    <source>
        <dbReference type="ARBA" id="ARBA00004953"/>
    </source>
</evidence>
<evidence type="ECO:0000313" key="11">
    <source>
        <dbReference type="EMBL" id="MEK8027867.1"/>
    </source>
</evidence>
<dbReference type="RefSeq" id="WP_341375647.1">
    <property type="nucleotide sequence ID" value="NZ_JBBUTF010000017.1"/>
</dbReference>
<organism evidence="11 12">
    <name type="scientific">Pseudaquabacterium rugosum</name>
    <dbReference type="NCBI Taxonomy" id="2984194"/>
    <lineage>
        <taxon>Bacteria</taxon>
        <taxon>Pseudomonadati</taxon>
        <taxon>Pseudomonadota</taxon>
        <taxon>Betaproteobacteria</taxon>
        <taxon>Burkholderiales</taxon>
        <taxon>Sphaerotilaceae</taxon>
        <taxon>Pseudaquabacterium</taxon>
    </lineage>
</organism>
<keyword evidence="6 9" id="KW-0812">Transmembrane</keyword>
<evidence type="ECO:0000256" key="10">
    <source>
        <dbReference type="SAM" id="MobiDB-lite"/>
    </source>
</evidence>
<keyword evidence="4 9" id="KW-1003">Cell membrane</keyword>
<dbReference type="Proteomes" id="UP001368500">
    <property type="component" value="Unassembled WGS sequence"/>
</dbReference>
<feature type="transmembrane region" description="Helical" evidence="9">
    <location>
        <begin position="350"/>
        <end position="367"/>
    </location>
</feature>
<keyword evidence="12" id="KW-1185">Reference proteome</keyword>
<keyword evidence="7 9" id="KW-1133">Transmembrane helix</keyword>
<evidence type="ECO:0000256" key="6">
    <source>
        <dbReference type="ARBA" id="ARBA00022692"/>
    </source>
</evidence>
<evidence type="ECO:0000256" key="7">
    <source>
        <dbReference type="ARBA" id="ARBA00022989"/>
    </source>
</evidence>
<feature type="compositionally biased region" description="Low complexity" evidence="10">
    <location>
        <begin position="260"/>
        <end position="274"/>
    </location>
</feature>
<evidence type="ECO:0000313" key="12">
    <source>
        <dbReference type="Proteomes" id="UP001368500"/>
    </source>
</evidence>
<reference evidence="11 12" key="1">
    <citation type="submission" date="2024-04" db="EMBL/GenBank/DDBJ databases">
        <title>Novel species of the genus Ideonella isolated from streams.</title>
        <authorList>
            <person name="Lu H."/>
        </authorList>
    </citation>
    <scope>NUCLEOTIDE SEQUENCE [LARGE SCALE GENOMIC DNA]</scope>
    <source>
        <strain evidence="11 12">BYS139W</strain>
    </source>
</reference>
<feature type="transmembrane region" description="Helical" evidence="9">
    <location>
        <begin position="6"/>
        <end position="27"/>
    </location>
</feature>
<dbReference type="PANTHER" id="PTHR34308:SF1">
    <property type="entry name" value="COBALAMIN BIOSYNTHESIS PROTEIN CBIB"/>
    <property type="match status" value="1"/>
</dbReference>
<name>A0ABU9BD98_9BURK</name>
<comment type="caution">
    <text evidence="9">Lacks conserved residue(s) required for the propagation of feature annotation.</text>
</comment>
<dbReference type="HAMAP" id="MF_00024">
    <property type="entry name" value="CobD_CbiB"/>
    <property type="match status" value="1"/>
</dbReference>
<sequence>MSLDVVAPPVAVVALAAPAALLLALAVDRRWGEPPLALHPVVAMGRWLGWAGRPWPGRAPALAFTGGLLAWWAGALMVLAVALAAQIGIWALWAGPWPAVLLGVLLQGLLLKPLLAWRMLHDEVAAVEAALAEGLDAGRARVARLCSRDTAALDAVQVRETAIETLAENLNDSVLAPLAWAALAGLPGAALYRYANTADAMWGYRGRWEWAGKWAARSDDVASAPTARLAGWALRTAGLGPASAPAPASASASASAGGAGEEVAAAADPASTPPQVTGAGRPVSAAALRAEARRTPSPNGGWPMGAMALVLGVRLGKPGVYVLNAAGRAAAPGDIGRALQLARRALRRSLVPLLGLALLAGGLWAGVPGTALSAAWRLAASGVSSWIA</sequence>
<dbReference type="EMBL" id="JBBUTF010000017">
    <property type="protein sequence ID" value="MEK8027867.1"/>
    <property type="molecule type" value="Genomic_DNA"/>
</dbReference>
<dbReference type="InterPro" id="IPR004485">
    <property type="entry name" value="Cobalamin_biosynth_CobD/CbiB"/>
</dbReference>
<comment type="caution">
    <text evidence="11">The sequence shown here is derived from an EMBL/GenBank/DDBJ whole genome shotgun (WGS) entry which is preliminary data.</text>
</comment>